<reference evidence="4 5" key="1">
    <citation type="submission" date="2021-02" db="EMBL/GenBank/DDBJ databases">
        <title>Lactate utilizing bacteria of the human gut.</title>
        <authorList>
            <person name="Sheridan P.O."/>
        </authorList>
    </citation>
    <scope>NUCLEOTIDE SEQUENCE [LARGE SCALE GENOMIC DNA]</scope>
    <source>
        <strain evidence="4 5">HTF-83D</strain>
    </source>
</reference>
<comment type="caution">
    <text evidence="4">The sequence shown here is derived from an EMBL/GenBank/DDBJ whole genome shotgun (WGS) entry which is preliminary data.</text>
</comment>
<dbReference type="SUPFAM" id="SSF49373">
    <property type="entry name" value="Invasin/intimin cell-adhesion fragments"/>
    <property type="match status" value="1"/>
</dbReference>
<evidence type="ECO:0000313" key="5">
    <source>
        <dbReference type="Proteomes" id="UP001315001"/>
    </source>
</evidence>
<evidence type="ECO:0000256" key="2">
    <source>
        <dbReference type="SAM" id="SignalP"/>
    </source>
</evidence>
<gene>
    <name evidence="4" type="ORF">JYQ75_13840</name>
</gene>
<name>A0ABS3ZMA7_9FIRM</name>
<dbReference type="InterPro" id="IPR008964">
    <property type="entry name" value="Invasin/intimin_cell_adhesion"/>
</dbReference>
<dbReference type="Pfam" id="PF02368">
    <property type="entry name" value="Big_2"/>
    <property type="match status" value="1"/>
</dbReference>
<evidence type="ECO:0000256" key="1">
    <source>
        <dbReference type="SAM" id="MobiDB-lite"/>
    </source>
</evidence>
<feature type="non-terminal residue" evidence="4">
    <location>
        <position position="130"/>
    </location>
</feature>
<feature type="domain" description="BIG2" evidence="3">
    <location>
        <begin position="73"/>
        <end position="112"/>
    </location>
</feature>
<feature type="compositionally biased region" description="Basic residues" evidence="1">
    <location>
        <begin position="33"/>
        <end position="44"/>
    </location>
</feature>
<evidence type="ECO:0000313" key="4">
    <source>
        <dbReference type="EMBL" id="MBP0058456.1"/>
    </source>
</evidence>
<feature type="non-terminal residue" evidence="4">
    <location>
        <position position="1"/>
    </location>
</feature>
<keyword evidence="5" id="KW-1185">Reference proteome</keyword>
<dbReference type="Proteomes" id="UP001315001">
    <property type="component" value="Unassembled WGS sequence"/>
</dbReference>
<feature type="chain" id="PRO_5046661091" evidence="2">
    <location>
        <begin position="16"/>
        <end position="130"/>
    </location>
</feature>
<sequence length="130" mass="14343">LFLLFAMMLVSPSAASLKNPAGSITVEAESKKKPAKKSTTRKPVTRTNYITMKKNEKLWVGPSVAAMHPETKDWKSSNSKIATVSTKGDEEGFHKVTVKKKGTVTISCTVKKTLRGWVKGDVHKWVITIK</sequence>
<keyword evidence="2" id="KW-0732">Signal</keyword>
<protein>
    <submittedName>
        <fullName evidence="4">Ig-like domain-containing protein</fullName>
    </submittedName>
</protein>
<evidence type="ECO:0000259" key="3">
    <source>
        <dbReference type="Pfam" id="PF02368"/>
    </source>
</evidence>
<accession>A0ABS3ZMA7</accession>
<dbReference type="RefSeq" id="WP_209294055.1">
    <property type="nucleotide sequence ID" value="NZ_JAFIQO010000199.1"/>
</dbReference>
<feature type="signal peptide" evidence="2">
    <location>
        <begin position="1"/>
        <end position="15"/>
    </location>
</feature>
<organism evidence="4 5">
    <name type="scientific">Anaerobutyricum soehngenii</name>
    <dbReference type="NCBI Taxonomy" id="105843"/>
    <lineage>
        <taxon>Bacteria</taxon>
        <taxon>Bacillati</taxon>
        <taxon>Bacillota</taxon>
        <taxon>Clostridia</taxon>
        <taxon>Lachnospirales</taxon>
        <taxon>Lachnospiraceae</taxon>
        <taxon>Anaerobutyricum</taxon>
    </lineage>
</organism>
<dbReference type="InterPro" id="IPR003343">
    <property type="entry name" value="Big_2"/>
</dbReference>
<feature type="region of interest" description="Disordered" evidence="1">
    <location>
        <begin position="20"/>
        <end position="44"/>
    </location>
</feature>
<dbReference type="EMBL" id="JAFIQO010000199">
    <property type="protein sequence ID" value="MBP0058456.1"/>
    <property type="molecule type" value="Genomic_DNA"/>
</dbReference>
<proteinExistence type="predicted"/>
<dbReference type="Gene3D" id="2.60.40.1080">
    <property type="match status" value="1"/>
</dbReference>